<reference evidence="1" key="1">
    <citation type="submission" date="2023-06" db="EMBL/GenBank/DDBJ databases">
        <title>Genomic analysis of the entomopathogenic nematode Steinernema hermaphroditum.</title>
        <authorList>
            <person name="Schwarz E.M."/>
            <person name="Heppert J.K."/>
            <person name="Baniya A."/>
            <person name="Schwartz H.T."/>
            <person name="Tan C.-H."/>
            <person name="Antoshechkin I."/>
            <person name="Sternberg P.W."/>
            <person name="Goodrich-Blair H."/>
            <person name="Dillman A.R."/>
        </authorList>
    </citation>
    <scope>NUCLEOTIDE SEQUENCE</scope>
    <source>
        <strain evidence="1">PS9179</strain>
        <tissue evidence="1">Whole animal</tissue>
    </source>
</reference>
<sequence length="75" mass="8872">MSLPLGHVLFVDDPEFDAYGNKGDVTILERIWAIVREREKKLAQFWPALFRMKHFFKCLNVVLPEDLAKEIKRLE</sequence>
<accession>A0AA39MAJ5</accession>
<evidence type="ECO:0000313" key="1">
    <source>
        <dbReference type="EMBL" id="KAK0426530.1"/>
    </source>
</evidence>
<dbReference type="AlphaFoldDB" id="A0AA39MAJ5"/>
<gene>
    <name evidence="1" type="ORF">QR680_009754</name>
</gene>
<protein>
    <submittedName>
        <fullName evidence="1">Uncharacterized protein</fullName>
    </submittedName>
</protein>
<keyword evidence="2" id="KW-1185">Reference proteome</keyword>
<dbReference type="Proteomes" id="UP001175271">
    <property type="component" value="Unassembled WGS sequence"/>
</dbReference>
<proteinExistence type="predicted"/>
<evidence type="ECO:0000313" key="2">
    <source>
        <dbReference type="Proteomes" id="UP001175271"/>
    </source>
</evidence>
<organism evidence="1 2">
    <name type="scientific">Steinernema hermaphroditum</name>
    <dbReference type="NCBI Taxonomy" id="289476"/>
    <lineage>
        <taxon>Eukaryota</taxon>
        <taxon>Metazoa</taxon>
        <taxon>Ecdysozoa</taxon>
        <taxon>Nematoda</taxon>
        <taxon>Chromadorea</taxon>
        <taxon>Rhabditida</taxon>
        <taxon>Tylenchina</taxon>
        <taxon>Panagrolaimomorpha</taxon>
        <taxon>Strongyloidoidea</taxon>
        <taxon>Steinernematidae</taxon>
        <taxon>Steinernema</taxon>
    </lineage>
</organism>
<name>A0AA39MAJ5_9BILA</name>
<dbReference type="EMBL" id="JAUCMV010000001">
    <property type="protein sequence ID" value="KAK0426530.1"/>
    <property type="molecule type" value="Genomic_DNA"/>
</dbReference>
<comment type="caution">
    <text evidence="1">The sequence shown here is derived from an EMBL/GenBank/DDBJ whole genome shotgun (WGS) entry which is preliminary data.</text>
</comment>